<dbReference type="EMBL" id="NQJD01000001">
    <property type="protein sequence ID" value="TAA76283.1"/>
    <property type="molecule type" value="Genomic_DNA"/>
</dbReference>
<sequence>MLRKEILRATSNVLAALEETGFVLLFESLLPGKEKDKKDKLLPAFSHYIKLYEQFGDTEKMLLSILDLDRLHNTDFWTNLMTVEGNKMLNEIIDTFQAIQFAQEHLPKILKLIERESDTKAADNKKSEANASADELGQLCVTVIEDRDKSTPERLVLVLQSIDGLYRACAFLAGEQETGLSVESCDSGSDKAFDFLGAAKIVESVKEIILSFWDRVVYFREDKTGRRLELVAQSLPILDQIGAMKEAGKLEPERAELLKRQIVDSVTKFGKAGATIPEIDRATFHNPRQLMKPEPKLLVEPKYPQSEHLREKKTEDDTPSQIADPEFEKYMETMAKKFLKSRGQSCNDNNNPDGMP</sequence>
<proteinExistence type="predicted"/>
<evidence type="ECO:0000313" key="3">
    <source>
        <dbReference type="Proteomes" id="UP000316238"/>
    </source>
</evidence>
<organism evidence="2 3">
    <name type="scientific">Candidatus Electronema aureum</name>
    <dbReference type="NCBI Taxonomy" id="2005002"/>
    <lineage>
        <taxon>Bacteria</taxon>
        <taxon>Pseudomonadati</taxon>
        <taxon>Thermodesulfobacteriota</taxon>
        <taxon>Desulfobulbia</taxon>
        <taxon>Desulfobulbales</taxon>
        <taxon>Desulfobulbaceae</taxon>
        <taxon>Candidatus Electronema</taxon>
    </lineage>
</organism>
<feature type="region of interest" description="Disordered" evidence="1">
    <location>
        <begin position="293"/>
        <end position="326"/>
    </location>
</feature>
<dbReference type="Proteomes" id="UP000316238">
    <property type="component" value="Unassembled WGS sequence"/>
</dbReference>
<evidence type="ECO:0000313" key="2">
    <source>
        <dbReference type="EMBL" id="TAA76283.1"/>
    </source>
</evidence>
<feature type="compositionally biased region" description="Basic and acidic residues" evidence="1">
    <location>
        <begin position="293"/>
        <end position="316"/>
    </location>
</feature>
<accession>A0A521G5K4</accession>
<comment type="caution">
    <text evidence="2">The sequence shown here is derived from an EMBL/GenBank/DDBJ whole genome shotgun (WGS) entry which is preliminary data.</text>
</comment>
<dbReference type="AlphaFoldDB" id="A0A521G5K4"/>
<evidence type="ECO:0000256" key="1">
    <source>
        <dbReference type="SAM" id="MobiDB-lite"/>
    </source>
</evidence>
<protein>
    <submittedName>
        <fullName evidence="2">Uncharacterized protein</fullName>
    </submittedName>
</protein>
<reference evidence="2" key="1">
    <citation type="submission" date="2017-07" db="EMBL/GenBank/DDBJ databases">
        <title>The cable genome - Insights into the physiology and evolution of filamentous bacteria capable of sulfide oxidation via long distance electron transfer.</title>
        <authorList>
            <person name="Thorup C."/>
            <person name="Bjerg J.T."/>
            <person name="Schreiber L."/>
            <person name="Nielsen L.P."/>
            <person name="Kjeldsen K.U."/>
            <person name="Boesen T."/>
            <person name="Boggild A."/>
            <person name="Meysman F."/>
            <person name="Geelhoed J."/>
            <person name="Schramm A."/>
        </authorList>
    </citation>
    <scope>NUCLEOTIDE SEQUENCE [LARGE SCALE GENOMIC DNA]</scope>
    <source>
        <strain evidence="2">GS</strain>
    </source>
</reference>
<gene>
    <name evidence="2" type="ORF">CDV28_101186</name>
</gene>
<keyword evidence="3" id="KW-1185">Reference proteome</keyword>
<name>A0A521G5K4_9BACT</name>